<evidence type="ECO:0000313" key="2">
    <source>
        <dbReference type="EMBL" id="MBB6484502.1"/>
    </source>
</evidence>
<accession>A0A7X0IR79</accession>
<dbReference type="InterPro" id="IPR033469">
    <property type="entry name" value="CYTH-like_dom_sf"/>
</dbReference>
<dbReference type="Gene3D" id="2.40.320.10">
    <property type="entry name" value="Hypothetical Protein Pfu-838710-001"/>
    <property type="match status" value="1"/>
</dbReference>
<evidence type="ECO:0000259" key="1">
    <source>
        <dbReference type="SMART" id="SM01118"/>
    </source>
</evidence>
<dbReference type="RefSeq" id="WP_184703357.1">
    <property type="nucleotide sequence ID" value="NZ_JACHBG010000003.1"/>
</dbReference>
<evidence type="ECO:0000313" key="3">
    <source>
        <dbReference type="Proteomes" id="UP000565576"/>
    </source>
</evidence>
<comment type="caution">
    <text evidence="2">The sequence shown here is derived from an EMBL/GenBank/DDBJ whole genome shotgun (WGS) entry which is preliminary data.</text>
</comment>
<dbReference type="SUPFAM" id="SSF55154">
    <property type="entry name" value="CYTH-like phosphatases"/>
    <property type="match status" value="1"/>
</dbReference>
<name>A0A7X0IR79_9HYPH</name>
<sequence>MAHSIPKYAKPEFERRFLLGDIPDLSDKRFRLIEDLYLDGTRLRLRKITGQDRETQYKLCKKYPSESGEPLAIVNIYLTAQEHDLFSALPAKGLRKKRYNVIPSAFCIDVFEDHLAGLVLGELELESAVALETFILPPWVGRDVSRDPFFAGGNLASIDAKQLATKLLSLQSRT</sequence>
<proteinExistence type="predicted"/>
<dbReference type="EMBL" id="JACHBG010000003">
    <property type="protein sequence ID" value="MBB6484502.1"/>
    <property type="molecule type" value="Genomic_DNA"/>
</dbReference>
<protein>
    <submittedName>
        <fullName evidence="2">CYTH domain-containing protein</fullName>
    </submittedName>
</protein>
<dbReference type="Proteomes" id="UP000565576">
    <property type="component" value="Unassembled WGS sequence"/>
</dbReference>
<organism evidence="2 3">
    <name type="scientific">Rhizobium lusitanum</name>
    <dbReference type="NCBI Taxonomy" id="293958"/>
    <lineage>
        <taxon>Bacteria</taxon>
        <taxon>Pseudomonadati</taxon>
        <taxon>Pseudomonadota</taxon>
        <taxon>Alphaproteobacteria</taxon>
        <taxon>Hyphomicrobiales</taxon>
        <taxon>Rhizobiaceae</taxon>
        <taxon>Rhizobium/Agrobacterium group</taxon>
        <taxon>Rhizobium</taxon>
    </lineage>
</organism>
<dbReference type="InterPro" id="IPR023577">
    <property type="entry name" value="CYTH_domain"/>
</dbReference>
<dbReference type="SMART" id="SM01118">
    <property type="entry name" value="CYTH"/>
    <property type="match status" value="1"/>
</dbReference>
<gene>
    <name evidence="2" type="ORF">GGD46_001780</name>
</gene>
<feature type="domain" description="CYTH" evidence="1">
    <location>
        <begin position="10"/>
        <end position="157"/>
    </location>
</feature>
<reference evidence="2 3" key="1">
    <citation type="submission" date="2020-08" db="EMBL/GenBank/DDBJ databases">
        <title>Genomic Encyclopedia of Type Strains, Phase IV (KMG-V): Genome sequencing to study the core and pangenomes of soil and plant-associated prokaryotes.</title>
        <authorList>
            <person name="Whitman W."/>
        </authorList>
    </citation>
    <scope>NUCLEOTIDE SEQUENCE [LARGE SCALE GENOMIC DNA]</scope>
    <source>
        <strain evidence="2 3">SEMIA 4060</strain>
    </source>
</reference>
<dbReference type="AlphaFoldDB" id="A0A7X0IR79"/>